<comment type="caution">
    <text evidence="1">The sequence shown here is derived from an EMBL/GenBank/DDBJ whole genome shotgun (WGS) entry which is preliminary data.</text>
</comment>
<dbReference type="EMBL" id="BFAD01000005">
    <property type="protein sequence ID" value="GBE83721.1"/>
    <property type="molecule type" value="Genomic_DNA"/>
</dbReference>
<accession>A0A401GNA3</accession>
<dbReference type="GeneID" id="38780638"/>
<dbReference type="InParanoid" id="A0A401GNA3"/>
<dbReference type="AlphaFoldDB" id="A0A401GNA3"/>
<gene>
    <name evidence="1" type="ORF">SCP_0507770</name>
</gene>
<proteinExistence type="predicted"/>
<sequence>MFRSSLRHNSSSCDLSTIPPKEFKVLLDNQTLYVDQELAEALGWKANGGPEGLSLTLNGWAPHYFTIAPTGTDSDLLSRATVESSRNPNVQAVLAYLKER</sequence>
<dbReference type="Proteomes" id="UP000287166">
    <property type="component" value="Unassembled WGS sequence"/>
</dbReference>
<reference evidence="1 2" key="1">
    <citation type="journal article" date="2018" name="Sci. Rep.">
        <title>Genome sequence of the cauliflower mushroom Sparassis crispa (Hanabiratake) and its association with beneficial usage.</title>
        <authorList>
            <person name="Kiyama R."/>
            <person name="Furutani Y."/>
            <person name="Kawaguchi K."/>
            <person name="Nakanishi T."/>
        </authorList>
    </citation>
    <scope>NUCLEOTIDE SEQUENCE [LARGE SCALE GENOMIC DNA]</scope>
</reference>
<evidence type="ECO:0000313" key="2">
    <source>
        <dbReference type="Proteomes" id="UP000287166"/>
    </source>
</evidence>
<dbReference type="RefSeq" id="XP_027614634.1">
    <property type="nucleotide sequence ID" value="XM_027758833.1"/>
</dbReference>
<name>A0A401GNA3_9APHY</name>
<protein>
    <submittedName>
        <fullName evidence="1">Uncharacterized protein</fullName>
    </submittedName>
</protein>
<organism evidence="1 2">
    <name type="scientific">Sparassis crispa</name>
    <dbReference type="NCBI Taxonomy" id="139825"/>
    <lineage>
        <taxon>Eukaryota</taxon>
        <taxon>Fungi</taxon>
        <taxon>Dikarya</taxon>
        <taxon>Basidiomycota</taxon>
        <taxon>Agaricomycotina</taxon>
        <taxon>Agaricomycetes</taxon>
        <taxon>Polyporales</taxon>
        <taxon>Sparassidaceae</taxon>
        <taxon>Sparassis</taxon>
    </lineage>
</organism>
<dbReference type="OrthoDB" id="3236701at2759"/>
<evidence type="ECO:0000313" key="1">
    <source>
        <dbReference type="EMBL" id="GBE83721.1"/>
    </source>
</evidence>
<keyword evidence="2" id="KW-1185">Reference proteome</keyword>